<dbReference type="PANTHER" id="PTHR42076">
    <property type="entry name" value="CYANOVIRIN-N HOMOLOG"/>
    <property type="match status" value="1"/>
</dbReference>
<accession>A0A167C1C8</accession>
<organism evidence="2 4">
    <name type="scientific">Metarhizium rileyi (strain RCEF 4871)</name>
    <name type="common">Nomuraea rileyi</name>
    <dbReference type="NCBI Taxonomy" id="1649241"/>
    <lineage>
        <taxon>Eukaryota</taxon>
        <taxon>Fungi</taxon>
        <taxon>Dikarya</taxon>
        <taxon>Ascomycota</taxon>
        <taxon>Pezizomycotina</taxon>
        <taxon>Sordariomycetes</taxon>
        <taxon>Hypocreomycetidae</taxon>
        <taxon>Hypocreales</taxon>
        <taxon>Clavicipitaceae</taxon>
        <taxon>Metarhizium</taxon>
    </lineage>
</organism>
<name>A0A167C1C8_METRR</name>
<evidence type="ECO:0000313" key="2">
    <source>
        <dbReference type="EMBL" id="OAA40666.1"/>
    </source>
</evidence>
<accession>A0A5C6GIZ0</accession>
<dbReference type="Proteomes" id="UP000317257">
    <property type="component" value="Unassembled WGS sequence"/>
</dbReference>
<evidence type="ECO:0000259" key="1">
    <source>
        <dbReference type="SMART" id="SM01111"/>
    </source>
</evidence>
<dbReference type="SUPFAM" id="SSF51322">
    <property type="entry name" value="Cyanovirin-N"/>
    <property type="match status" value="1"/>
</dbReference>
<evidence type="ECO:0000313" key="5">
    <source>
        <dbReference type="Proteomes" id="UP000317257"/>
    </source>
</evidence>
<protein>
    <submittedName>
        <fullName evidence="2">Cyanovirin-N</fullName>
    </submittedName>
</protein>
<evidence type="ECO:0000313" key="4">
    <source>
        <dbReference type="Proteomes" id="UP000243498"/>
    </source>
</evidence>
<sequence>MSFTETSEGWWLEDNHILHAQCQNADGEKVESTIDLDTFVGNSDGWFIWDGENFSLSATDVRLDGSYLSAELATVEGGSRERQGLELNDRIGNDNGQLVYTSLDEE</sequence>
<comment type="caution">
    <text evidence="2">The sequence shown here is derived from an EMBL/GenBank/DDBJ whole genome shotgun (WGS) entry which is preliminary data.</text>
</comment>
<dbReference type="AlphaFoldDB" id="A0A167C1C8"/>
<reference evidence="2 4" key="1">
    <citation type="journal article" date="2016" name="Genome Biol. Evol.">
        <title>Divergent and convergent evolution of fungal pathogenicity.</title>
        <authorList>
            <person name="Shang Y."/>
            <person name="Xiao G."/>
            <person name="Zheng P."/>
            <person name="Cen K."/>
            <person name="Zhan S."/>
            <person name="Wang C."/>
        </authorList>
    </citation>
    <scope>NUCLEOTIDE SEQUENCE [LARGE SCALE GENOMIC DNA]</scope>
    <source>
        <strain evidence="2 4">RCEF 4871</strain>
    </source>
</reference>
<feature type="domain" description="Cyanovirin-N" evidence="1">
    <location>
        <begin position="2"/>
        <end position="100"/>
    </location>
</feature>
<dbReference type="InterPro" id="IPR011058">
    <property type="entry name" value="Cyanovirin-N"/>
</dbReference>
<dbReference type="Gene3D" id="2.30.60.10">
    <property type="entry name" value="Cyanovirin-N"/>
    <property type="match status" value="1"/>
</dbReference>
<dbReference type="InterPro" id="IPR036673">
    <property type="entry name" value="Cyanovirin-N_sf"/>
</dbReference>
<keyword evidence="4" id="KW-1185">Reference proteome</keyword>
<dbReference type="EMBL" id="SBHS01000005">
    <property type="protein sequence ID" value="TWU76166.1"/>
    <property type="molecule type" value="Genomic_DNA"/>
</dbReference>
<dbReference type="Proteomes" id="UP000243498">
    <property type="component" value="Unassembled WGS sequence"/>
</dbReference>
<dbReference type="SMART" id="SM01111">
    <property type="entry name" value="CVNH"/>
    <property type="match status" value="1"/>
</dbReference>
<dbReference type="EMBL" id="AZHC01000018">
    <property type="protein sequence ID" value="OAA40666.1"/>
    <property type="molecule type" value="Genomic_DNA"/>
</dbReference>
<dbReference type="OMA" id="HDFTHSA"/>
<gene>
    <name evidence="3" type="ORF">ED733_002175</name>
    <name evidence="2" type="ORF">NOR_05754</name>
</gene>
<dbReference type="PANTHER" id="PTHR42076:SF1">
    <property type="entry name" value="CYANOVIRIN-N DOMAIN-CONTAINING PROTEIN"/>
    <property type="match status" value="1"/>
</dbReference>
<reference evidence="3" key="3">
    <citation type="journal article" date="2019" name="Microbiol. Resour. Announc.">
        <title>Genome Sequence of Metarhizium rileyi, a Microbial Control Agent for Lepidoptera.</title>
        <authorList>
            <person name="Binneck E."/>
            <person name="Lastra C.C.L."/>
            <person name="Sosa-Gomez D.R."/>
        </authorList>
    </citation>
    <scope>NUCLEOTIDE SEQUENCE</scope>
    <source>
        <strain evidence="3">Cep018-CH2</strain>
    </source>
</reference>
<dbReference type="OrthoDB" id="2441380at2759"/>
<proteinExistence type="predicted"/>
<evidence type="ECO:0000313" key="3">
    <source>
        <dbReference type="EMBL" id="TWU76166.1"/>
    </source>
</evidence>
<reference evidence="5" key="2">
    <citation type="submission" date="2018-12" db="EMBL/GenBank/DDBJ databases">
        <title>The complete genome of Metarhizium rileyi, a key fungal pathogen of Lepidoptera.</title>
        <authorList>
            <person name="Binneck E."/>
            <person name="Lastra C.C.L."/>
            <person name="Sosa-Gomez D.R."/>
        </authorList>
    </citation>
    <scope>NUCLEOTIDE SEQUENCE [LARGE SCALE GENOMIC DNA]</scope>
    <source>
        <strain evidence="5">Cep018-CH2</strain>
    </source>
</reference>
<dbReference type="Pfam" id="PF08881">
    <property type="entry name" value="CVNH"/>
    <property type="match status" value="1"/>
</dbReference>